<dbReference type="InterPro" id="IPR050109">
    <property type="entry name" value="HTH-type_TetR-like_transc_reg"/>
</dbReference>
<dbReference type="AlphaFoldDB" id="A0A2K8Z9T8"/>
<dbReference type="Gene3D" id="1.10.357.10">
    <property type="entry name" value="Tetracycline Repressor, domain 2"/>
    <property type="match status" value="1"/>
</dbReference>
<dbReference type="PRINTS" id="PR00455">
    <property type="entry name" value="HTHTETR"/>
</dbReference>
<organism evidence="6 7">
    <name type="scientific">Spirosoma pollinicola</name>
    <dbReference type="NCBI Taxonomy" id="2057025"/>
    <lineage>
        <taxon>Bacteria</taxon>
        <taxon>Pseudomonadati</taxon>
        <taxon>Bacteroidota</taxon>
        <taxon>Cytophagia</taxon>
        <taxon>Cytophagales</taxon>
        <taxon>Cytophagaceae</taxon>
        <taxon>Spirosoma</taxon>
    </lineage>
</organism>
<evidence type="ECO:0000313" key="7">
    <source>
        <dbReference type="Proteomes" id="UP000232883"/>
    </source>
</evidence>
<dbReference type="GO" id="GO:0000976">
    <property type="term" value="F:transcription cis-regulatory region binding"/>
    <property type="evidence" value="ECO:0007669"/>
    <property type="project" value="TreeGrafter"/>
</dbReference>
<dbReference type="PANTHER" id="PTHR30055:SF234">
    <property type="entry name" value="HTH-TYPE TRANSCRIPTIONAL REGULATOR BETI"/>
    <property type="match status" value="1"/>
</dbReference>
<feature type="DNA-binding region" description="H-T-H motif" evidence="4">
    <location>
        <begin position="32"/>
        <end position="51"/>
    </location>
</feature>
<dbReference type="PANTHER" id="PTHR30055">
    <property type="entry name" value="HTH-TYPE TRANSCRIPTIONAL REGULATOR RUTR"/>
    <property type="match status" value="1"/>
</dbReference>
<dbReference type="Pfam" id="PF00440">
    <property type="entry name" value="TetR_N"/>
    <property type="match status" value="1"/>
</dbReference>
<dbReference type="OrthoDB" id="836882at2"/>
<evidence type="ECO:0000256" key="3">
    <source>
        <dbReference type="ARBA" id="ARBA00023163"/>
    </source>
</evidence>
<accession>A0A2K8Z9T8</accession>
<reference evidence="6 7" key="1">
    <citation type="submission" date="2017-11" db="EMBL/GenBank/DDBJ databases">
        <title>Taxonomic description and genome sequences of Spirosoma HA7 sp. nov., isolated from pollen microhabitat of Corylus avellana.</title>
        <authorList>
            <person name="Ambika Manirajan B."/>
            <person name="Suarez C."/>
            <person name="Ratering S."/>
            <person name="Geissler-Plaum R."/>
            <person name="Cardinale M."/>
            <person name="Sylvia S."/>
        </authorList>
    </citation>
    <scope>NUCLEOTIDE SEQUENCE [LARGE SCALE GENOMIC DNA]</scope>
    <source>
        <strain evidence="6 7">HA7</strain>
    </source>
</reference>
<dbReference type="PROSITE" id="PS50977">
    <property type="entry name" value="HTH_TETR_2"/>
    <property type="match status" value="1"/>
</dbReference>
<dbReference type="InterPro" id="IPR001647">
    <property type="entry name" value="HTH_TetR"/>
</dbReference>
<dbReference type="InterPro" id="IPR009057">
    <property type="entry name" value="Homeodomain-like_sf"/>
</dbReference>
<evidence type="ECO:0000313" key="6">
    <source>
        <dbReference type="EMBL" id="AUD06646.1"/>
    </source>
</evidence>
<name>A0A2K8Z9T8_9BACT</name>
<dbReference type="RefSeq" id="WP_100993183.1">
    <property type="nucleotide sequence ID" value="NZ_CP025096.1"/>
</dbReference>
<dbReference type="GO" id="GO:0003700">
    <property type="term" value="F:DNA-binding transcription factor activity"/>
    <property type="evidence" value="ECO:0007669"/>
    <property type="project" value="TreeGrafter"/>
</dbReference>
<keyword evidence="2 4" id="KW-0238">DNA-binding</keyword>
<dbReference type="EMBL" id="CP025096">
    <property type="protein sequence ID" value="AUD06646.1"/>
    <property type="molecule type" value="Genomic_DNA"/>
</dbReference>
<gene>
    <name evidence="6" type="ORF">CWM47_35250</name>
</gene>
<evidence type="ECO:0000256" key="1">
    <source>
        <dbReference type="ARBA" id="ARBA00023015"/>
    </source>
</evidence>
<dbReference type="Proteomes" id="UP000232883">
    <property type="component" value="Chromosome"/>
</dbReference>
<dbReference type="SUPFAM" id="SSF46689">
    <property type="entry name" value="Homeodomain-like"/>
    <property type="match status" value="1"/>
</dbReference>
<dbReference type="KEGG" id="spir:CWM47_35250"/>
<evidence type="ECO:0000259" key="5">
    <source>
        <dbReference type="PROSITE" id="PS50977"/>
    </source>
</evidence>
<keyword evidence="3" id="KW-0804">Transcription</keyword>
<feature type="domain" description="HTH tetR-type" evidence="5">
    <location>
        <begin position="9"/>
        <end position="69"/>
    </location>
</feature>
<proteinExistence type="predicted"/>
<keyword evidence="1" id="KW-0805">Transcription regulation</keyword>
<sequence length="224" mass="24992">MEQLKRNRAATTQRIVTALEEVLAEQGIDGVCITTIAEKAAVSKVLIYRYFGGLPGLIEYYVRMGHLVPHYSPDWLEQIQPVHAEDLAPVWSSQTLQLFRRLRASQSSRELLKATVQESSPLSETVSRTLDEELTHLVDQLSFVKGGDHQAMSAILLGALSYLTIQAQNDRPMIGLDLRSEAVWQRIEESIRGIYKAMAHSANESTTTKVALRPAFAAVSSWDN</sequence>
<evidence type="ECO:0000256" key="2">
    <source>
        <dbReference type="ARBA" id="ARBA00023125"/>
    </source>
</evidence>
<evidence type="ECO:0000256" key="4">
    <source>
        <dbReference type="PROSITE-ProRule" id="PRU00335"/>
    </source>
</evidence>
<protein>
    <submittedName>
        <fullName evidence="6">TetR/AcrR family transcriptional regulator</fullName>
    </submittedName>
</protein>
<keyword evidence="7" id="KW-1185">Reference proteome</keyword>